<gene>
    <name evidence="2" type="ORF">THAOC_07369</name>
</gene>
<keyword evidence="3" id="KW-1185">Reference proteome</keyword>
<feature type="compositionally biased region" description="Polar residues" evidence="1">
    <location>
        <begin position="92"/>
        <end position="108"/>
    </location>
</feature>
<dbReference type="EMBL" id="AGNL01007498">
    <property type="protein sequence ID" value="EJK71212.1"/>
    <property type="molecule type" value="Genomic_DNA"/>
</dbReference>
<evidence type="ECO:0000313" key="3">
    <source>
        <dbReference type="Proteomes" id="UP000266841"/>
    </source>
</evidence>
<organism evidence="2 3">
    <name type="scientific">Thalassiosira oceanica</name>
    <name type="common">Marine diatom</name>
    <dbReference type="NCBI Taxonomy" id="159749"/>
    <lineage>
        <taxon>Eukaryota</taxon>
        <taxon>Sar</taxon>
        <taxon>Stramenopiles</taxon>
        <taxon>Ochrophyta</taxon>
        <taxon>Bacillariophyta</taxon>
        <taxon>Coscinodiscophyceae</taxon>
        <taxon>Thalassiosirophycidae</taxon>
        <taxon>Thalassiosirales</taxon>
        <taxon>Thalassiosiraceae</taxon>
        <taxon>Thalassiosira</taxon>
    </lineage>
</organism>
<protein>
    <submittedName>
        <fullName evidence="2">Uncharacterized protein</fullName>
    </submittedName>
</protein>
<sequence length="206" mass="22601">MGDPSRGGLKGLREGAGGENTPQAPPRVGQVSPVVATKDVELGHSPAGLPRLLTAPPPPPVNRRVITSSPPPHAHVTIHTKRAGGRDAGRGTWSTDPEQNPPCVSSSSVERKKTRQRLRLNPSAEHALRPTPNPDSPDAATRSRLFWECRAWIRCRVSTMDYYYSRYDSCCRCSARAPVRPVPCRASLVMGQHSMIIFHTRFEITL</sequence>
<reference evidence="2 3" key="1">
    <citation type="journal article" date="2012" name="Genome Biol.">
        <title>Genome and low-iron response of an oceanic diatom adapted to chronic iron limitation.</title>
        <authorList>
            <person name="Lommer M."/>
            <person name="Specht M."/>
            <person name="Roy A.S."/>
            <person name="Kraemer L."/>
            <person name="Andreson R."/>
            <person name="Gutowska M.A."/>
            <person name="Wolf J."/>
            <person name="Bergner S.V."/>
            <person name="Schilhabel M.B."/>
            <person name="Klostermeier U.C."/>
            <person name="Beiko R.G."/>
            <person name="Rosenstiel P."/>
            <person name="Hippler M."/>
            <person name="Laroche J."/>
        </authorList>
    </citation>
    <scope>NUCLEOTIDE SEQUENCE [LARGE SCALE GENOMIC DNA]</scope>
    <source>
        <strain evidence="2 3">CCMP1005</strain>
    </source>
</reference>
<evidence type="ECO:0000313" key="2">
    <source>
        <dbReference type="EMBL" id="EJK71212.1"/>
    </source>
</evidence>
<proteinExistence type="predicted"/>
<dbReference type="Proteomes" id="UP000266841">
    <property type="component" value="Unassembled WGS sequence"/>
</dbReference>
<accession>K0TKM4</accession>
<comment type="caution">
    <text evidence="2">The sequence shown here is derived from an EMBL/GenBank/DDBJ whole genome shotgun (WGS) entry which is preliminary data.</text>
</comment>
<name>K0TKM4_THAOC</name>
<feature type="compositionally biased region" description="Gly residues" evidence="1">
    <location>
        <begin position="8"/>
        <end position="18"/>
    </location>
</feature>
<feature type="region of interest" description="Disordered" evidence="1">
    <location>
        <begin position="1"/>
        <end position="139"/>
    </location>
</feature>
<dbReference type="AlphaFoldDB" id="K0TKM4"/>
<evidence type="ECO:0000256" key="1">
    <source>
        <dbReference type="SAM" id="MobiDB-lite"/>
    </source>
</evidence>